<dbReference type="Proteomes" id="UP000037977">
    <property type="component" value="Unassembled WGS sequence"/>
</dbReference>
<evidence type="ECO:0000256" key="1">
    <source>
        <dbReference type="ARBA" id="ARBA00004651"/>
    </source>
</evidence>
<organism evidence="10 11">
    <name type="scientific">Lysinibacillus macroides</name>
    <dbReference type="NCBI Taxonomy" id="33935"/>
    <lineage>
        <taxon>Bacteria</taxon>
        <taxon>Bacillati</taxon>
        <taxon>Bacillota</taxon>
        <taxon>Bacilli</taxon>
        <taxon>Bacillales</taxon>
        <taxon>Bacillaceae</taxon>
        <taxon>Lysinibacillus</taxon>
    </lineage>
</organism>
<dbReference type="InterPro" id="IPR017871">
    <property type="entry name" value="ABC_transporter-like_CS"/>
</dbReference>
<evidence type="ECO:0000313" key="10">
    <source>
        <dbReference type="EMBL" id="KOY83692.1"/>
    </source>
</evidence>
<dbReference type="PATRIC" id="fig|33935.3.peg.1111"/>
<comment type="subcellular location">
    <subcellularLocation>
        <location evidence="1">Cell membrane</location>
        <topology evidence="1">Multi-pass membrane protein</topology>
    </subcellularLocation>
</comment>
<keyword evidence="3" id="KW-0547">Nucleotide-binding</keyword>
<dbReference type="STRING" id="33935.ADM90_08250"/>
<feature type="transmembrane region" description="Helical" evidence="7">
    <location>
        <begin position="176"/>
        <end position="194"/>
    </location>
</feature>
<dbReference type="Pfam" id="PF00005">
    <property type="entry name" value="ABC_tran"/>
    <property type="match status" value="1"/>
</dbReference>
<proteinExistence type="predicted"/>
<dbReference type="InterPro" id="IPR027417">
    <property type="entry name" value="P-loop_NTPase"/>
</dbReference>
<name>A0A0M9DNE2_9BACI</name>
<dbReference type="PROSITE" id="PS00211">
    <property type="entry name" value="ABC_TRANSPORTER_1"/>
    <property type="match status" value="1"/>
</dbReference>
<keyword evidence="6 7" id="KW-0472">Membrane</keyword>
<sequence length="611" mass="69731">MNHFNATLVVFYESQKYFFKHIYKEHPISFISFFVLSMLSAGIPAILILLNKNTIDTITKLGTDSSYYKYALSLLLLNFVLQYCEAFIRTIEKYLLSRMAQTVNFVLKKMMLSKLIYMPLEEYENNRFFDRINLANSAISGNGIKVIGSIIGVLRNLISLISVFVILLTIHWTMPIALFLSTLPGIILIFIVKLKNYKMAVSTSAVSRELEFTDSLFINKSSIKELKLFGLGPYLIGRWSILYKQIQKKNLDVEFWEAKTQVLAVLFLQLASLGVSVLLVIQITQNNLTIGDYVALLGSVVTVQAIFSSIGGNLGSIFETAIFNEALIEILNYQEKGHADKKALTYEIEKIQKIELKNISFSYPSNKQKVLDDLSLTFNKGEKVSIVGYNGSGKTTLIKCLSGLYEVTDGSIYVNGIDTRSIKKENYFSFISAIFQDFFKYKFSIRDNIGFGDLKKREDDSHIYRLLKHVNLYDKVNSLDHLLETYLTREMPDGEDLSGGEWQKIAIARGFMKDADLIILDEPTAAMDPVSELEIFRIFNELSKDKTSITISHRLGPTKYADRIVVMDKGKIVEEGNYEELMLRKGLYYEMYISQLSWYQDTNIDEVTYGK</sequence>
<dbReference type="GO" id="GO:0005886">
    <property type="term" value="C:plasma membrane"/>
    <property type="evidence" value="ECO:0007669"/>
    <property type="project" value="UniProtKB-SubCell"/>
</dbReference>
<feature type="transmembrane region" description="Helical" evidence="7">
    <location>
        <begin position="146"/>
        <end position="170"/>
    </location>
</feature>
<accession>A0A0M9DNE2</accession>
<dbReference type="SUPFAM" id="SSF52540">
    <property type="entry name" value="P-loop containing nucleoside triphosphate hydrolases"/>
    <property type="match status" value="1"/>
</dbReference>
<dbReference type="GO" id="GO:0005524">
    <property type="term" value="F:ATP binding"/>
    <property type="evidence" value="ECO:0007669"/>
    <property type="project" value="UniProtKB-KW"/>
</dbReference>
<evidence type="ECO:0000256" key="4">
    <source>
        <dbReference type="ARBA" id="ARBA00022840"/>
    </source>
</evidence>
<dbReference type="Gene3D" id="1.20.1560.10">
    <property type="entry name" value="ABC transporter type 1, transmembrane domain"/>
    <property type="match status" value="1"/>
</dbReference>
<dbReference type="InterPro" id="IPR039421">
    <property type="entry name" value="Type_1_exporter"/>
</dbReference>
<dbReference type="GO" id="GO:0016887">
    <property type="term" value="F:ATP hydrolysis activity"/>
    <property type="evidence" value="ECO:0007669"/>
    <property type="project" value="InterPro"/>
</dbReference>
<keyword evidence="5 7" id="KW-1133">Transmembrane helix</keyword>
<dbReference type="EMBL" id="LGCI01000005">
    <property type="protein sequence ID" value="KOY83692.1"/>
    <property type="molecule type" value="Genomic_DNA"/>
</dbReference>
<keyword evidence="4" id="KW-0067">ATP-binding</keyword>
<reference evidence="10 11" key="1">
    <citation type="submission" date="2015-07" db="EMBL/GenBank/DDBJ databases">
        <title>Genome sequencing project for genomic taxonomy and phylogenomics of Bacillus-like bacteria.</title>
        <authorList>
            <person name="Liu B."/>
            <person name="Wang J."/>
            <person name="Zhu Y."/>
            <person name="Liu G."/>
            <person name="Chen Q."/>
            <person name="Chen Z."/>
            <person name="Che J."/>
            <person name="Ge C."/>
            <person name="Shi H."/>
            <person name="Pan Z."/>
            <person name="Liu X."/>
        </authorList>
    </citation>
    <scope>NUCLEOTIDE SEQUENCE [LARGE SCALE GENOMIC DNA]</scope>
    <source>
        <strain evidence="10 11">DSM 54</strain>
    </source>
</reference>
<dbReference type="AlphaFoldDB" id="A0A0M9DNE2"/>
<dbReference type="PROSITE" id="PS50929">
    <property type="entry name" value="ABC_TM1F"/>
    <property type="match status" value="1"/>
</dbReference>
<feature type="transmembrane region" description="Helical" evidence="7">
    <location>
        <begin position="262"/>
        <end position="281"/>
    </location>
</feature>
<evidence type="ECO:0000256" key="7">
    <source>
        <dbReference type="SAM" id="Phobius"/>
    </source>
</evidence>
<evidence type="ECO:0000259" key="9">
    <source>
        <dbReference type="PROSITE" id="PS50929"/>
    </source>
</evidence>
<dbReference type="InterPro" id="IPR003593">
    <property type="entry name" value="AAA+_ATPase"/>
</dbReference>
<dbReference type="GO" id="GO:0140359">
    <property type="term" value="F:ABC-type transporter activity"/>
    <property type="evidence" value="ECO:0007669"/>
    <property type="project" value="InterPro"/>
</dbReference>
<dbReference type="SMART" id="SM00382">
    <property type="entry name" value="AAA"/>
    <property type="match status" value="1"/>
</dbReference>
<dbReference type="InterPro" id="IPR011527">
    <property type="entry name" value="ABC1_TM_dom"/>
</dbReference>
<dbReference type="CDD" id="cd03228">
    <property type="entry name" value="ABCC_MRP_Like"/>
    <property type="match status" value="1"/>
</dbReference>
<protein>
    <submittedName>
        <fullName evidence="10">ABC transporter permease</fullName>
    </submittedName>
</protein>
<evidence type="ECO:0000256" key="6">
    <source>
        <dbReference type="ARBA" id="ARBA00023136"/>
    </source>
</evidence>
<dbReference type="InterPro" id="IPR036640">
    <property type="entry name" value="ABC1_TM_sf"/>
</dbReference>
<feature type="domain" description="ABC transmembrane type-1" evidence="9">
    <location>
        <begin position="34"/>
        <end position="319"/>
    </location>
</feature>
<evidence type="ECO:0000313" key="11">
    <source>
        <dbReference type="Proteomes" id="UP000037977"/>
    </source>
</evidence>
<evidence type="ECO:0000259" key="8">
    <source>
        <dbReference type="PROSITE" id="PS50893"/>
    </source>
</evidence>
<dbReference type="GO" id="GO:0034040">
    <property type="term" value="F:ATPase-coupled lipid transmembrane transporter activity"/>
    <property type="evidence" value="ECO:0007669"/>
    <property type="project" value="TreeGrafter"/>
</dbReference>
<dbReference type="PROSITE" id="PS50893">
    <property type="entry name" value="ABC_TRANSPORTER_2"/>
    <property type="match status" value="1"/>
</dbReference>
<evidence type="ECO:0000256" key="3">
    <source>
        <dbReference type="ARBA" id="ARBA00022741"/>
    </source>
</evidence>
<feature type="domain" description="ABC transporter" evidence="8">
    <location>
        <begin position="354"/>
        <end position="594"/>
    </location>
</feature>
<dbReference type="PANTHER" id="PTHR24221:SF646">
    <property type="entry name" value="HAEMOLYSIN SECRETION ATP-BINDING PROTEIN"/>
    <property type="match status" value="1"/>
</dbReference>
<keyword evidence="11" id="KW-1185">Reference proteome</keyword>
<evidence type="ECO:0000256" key="2">
    <source>
        <dbReference type="ARBA" id="ARBA00022692"/>
    </source>
</evidence>
<feature type="transmembrane region" description="Helical" evidence="7">
    <location>
        <begin position="28"/>
        <end position="50"/>
    </location>
</feature>
<evidence type="ECO:0000256" key="5">
    <source>
        <dbReference type="ARBA" id="ARBA00022989"/>
    </source>
</evidence>
<comment type="caution">
    <text evidence="10">The sequence shown here is derived from an EMBL/GenBank/DDBJ whole genome shotgun (WGS) entry which is preliminary data.</text>
</comment>
<dbReference type="PANTHER" id="PTHR24221">
    <property type="entry name" value="ATP-BINDING CASSETTE SUB-FAMILY B"/>
    <property type="match status" value="1"/>
</dbReference>
<dbReference type="SUPFAM" id="SSF90123">
    <property type="entry name" value="ABC transporter transmembrane region"/>
    <property type="match status" value="1"/>
</dbReference>
<dbReference type="Gene3D" id="3.40.50.300">
    <property type="entry name" value="P-loop containing nucleotide triphosphate hydrolases"/>
    <property type="match status" value="1"/>
</dbReference>
<keyword evidence="2 7" id="KW-0812">Transmembrane</keyword>
<dbReference type="InterPro" id="IPR003439">
    <property type="entry name" value="ABC_transporter-like_ATP-bd"/>
</dbReference>
<gene>
    <name evidence="10" type="ORF">ADM90_08250</name>
</gene>